<feature type="region of interest" description="Disordered" evidence="6">
    <location>
        <begin position="2190"/>
        <end position="2254"/>
    </location>
</feature>
<feature type="compositionally biased region" description="Polar residues" evidence="6">
    <location>
        <begin position="2310"/>
        <end position="2320"/>
    </location>
</feature>
<feature type="compositionally biased region" description="Low complexity" evidence="6">
    <location>
        <begin position="31"/>
        <end position="42"/>
    </location>
</feature>
<organism evidence="9">
    <name type="scientific">Chromera velia CCMP2878</name>
    <dbReference type="NCBI Taxonomy" id="1169474"/>
    <lineage>
        <taxon>Eukaryota</taxon>
        <taxon>Sar</taxon>
        <taxon>Alveolata</taxon>
        <taxon>Colpodellida</taxon>
        <taxon>Chromeraceae</taxon>
        <taxon>Chromera</taxon>
    </lineage>
</organism>
<feature type="compositionally biased region" description="Gly residues" evidence="6">
    <location>
        <begin position="1868"/>
        <end position="1883"/>
    </location>
</feature>
<feature type="compositionally biased region" description="Polar residues" evidence="6">
    <location>
        <begin position="1497"/>
        <end position="1512"/>
    </location>
</feature>
<keyword evidence="7" id="KW-0472">Membrane</keyword>
<reference evidence="9" key="1">
    <citation type="submission" date="2014-11" db="EMBL/GenBank/DDBJ databases">
        <authorList>
            <person name="Otto D Thomas"/>
            <person name="Naeem Raeece"/>
        </authorList>
    </citation>
    <scope>NUCLEOTIDE SEQUENCE</scope>
</reference>
<feature type="region of interest" description="Disordered" evidence="6">
    <location>
        <begin position="273"/>
        <end position="331"/>
    </location>
</feature>
<dbReference type="Pfam" id="PF00069">
    <property type="entry name" value="Pkinase"/>
    <property type="match status" value="1"/>
</dbReference>
<feature type="region of interest" description="Disordered" evidence="6">
    <location>
        <begin position="190"/>
        <end position="246"/>
    </location>
</feature>
<feature type="region of interest" description="Disordered" evidence="6">
    <location>
        <begin position="24"/>
        <end position="44"/>
    </location>
</feature>
<dbReference type="VEuPathDB" id="CryptoDB:Cvel_16040"/>
<evidence type="ECO:0000256" key="2">
    <source>
        <dbReference type="ARBA" id="ARBA00022679"/>
    </source>
</evidence>
<feature type="compositionally biased region" description="Pro residues" evidence="6">
    <location>
        <begin position="1988"/>
        <end position="1999"/>
    </location>
</feature>
<feature type="compositionally biased region" description="Basic and acidic residues" evidence="6">
    <location>
        <begin position="1358"/>
        <end position="1370"/>
    </location>
</feature>
<feature type="region of interest" description="Disordered" evidence="6">
    <location>
        <begin position="592"/>
        <end position="614"/>
    </location>
</feature>
<dbReference type="InterPro" id="IPR000719">
    <property type="entry name" value="Prot_kinase_dom"/>
</dbReference>
<feature type="compositionally biased region" description="Basic and acidic residues" evidence="6">
    <location>
        <begin position="2003"/>
        <end position="2022"/>
    </location>
</feature>
<keyword evidence="4" id="KW-0418">Kinase</keyword>
<accession>A0A0G4FBB2</accession>
<feature type="compositionally biased region" description="Low complexity" evidence="6">
    <location>
        <begin position="1751"/>
        <end position="1762"/>
    </location>
</feature>
<evidence type="ECO:0000256" key="6">
    <source>
        <dbReference type="SAM" id="MobiDB-lite"/>
    </source>
</evidence>
<feature type="compositionally biased region" description="Gly residues" evidence="6">
    <location>
        <begin position="532"/>
        <end position="547"/>
    </location>
</feature>
<dbReference type="SMART" id="SM00220">
    <property type="entry name" value="S_TKc"/>
    <property type="match status" value="1"/>
</dbReference>
<feature type="region of interest" description="Disordered" evidence="6">
    <location>
        <begin position="1589"/>
        <end position="2144"/>
    </location>
</feature>
<feature type="compositionally biased region" description="Polar residues" evidence="6">
    <location>
        <begin position="191"/>
        <end position="201"/>
    </location>
</feature>
<feature type="compositionally biased region" description="Low complexity" evidence="6">
    <location>
        <begin position="592"/>
        <end position="601"/>
    </location>
</feature>
<feature type="compositionally biased region" description="Low complexity" evidence="6">
    <location>
        <begin position="206"/>
        <end position="246"/>
    </location>
</feature>
<feature type="compositionally biased region" description="Low complexity" evidence="6">
    <location>
        <begin position="2211"/>
        <end position="2222"/>
    </location>
</feature>
<feature type="compositionally biased region" description="Basic and acidic residues" evidence="6">
    <location>
        <begin position="153"/>
        <end position="168"/>
    </location>
</feature>
<dbReference type="GO" id="GO:0005524">
    <property type="term" value="F:ATP binding"/>
    <property type="evidence" value="ECO:0007669"/>
    <property type="project" value="UniProtKB-KW"/>
</dbReference>
<gene>
    <name evidence="9" type="ORF">Cvel_16040</name>
</gene>
<feature type="region of interest" description="Disordered" evidence="6">
    <location>
        <begin position="517"/>
        <end position="580"/>
    </location>
</feature>
<feature type="compositionally biased region" description="Polar residues" evidence="6">
    <location>
        <begin position="1534"/>
        <end position="1548"/>
    </location>
</feature>
<dbReference type="EMBL" id="CDMZ01000241">
    <property type="protein sequence ID" value="CEM09930.1"/>
    <property type="molecule type" value="Genomic_DNA"/>
</dbReference>
<evidence type="ECO:0000256" key="4">
    <source>
        <dbReference type="ARBA" id="ARBA00022777"/>
    </source>
</evidence>
<dbReference type="PANTHER" id="PTHR24349">
    <property type="entry name" value="SERINE/THREONINE-PROTEIN KINASE"/>
    <property type="match status" value="1"/>
</dbReference>
<name>A0A0G4FBB2_9ALVE</name>
<feature type="compositionally biased region" description="Basic and acidic residues" evidence="6">
    <location>
        <begin position="986"/>
        <end position="1001"/>
    </location>
</feature>
<protein>
    <recommendedName>
        <fullName evidence="8">Protein kinase domain-containing protein</fullName>
    </recommendedName>
</protein>
<feature type="compositionally biased region" description="Polar residues" evidence="6">
    <location>
        <begin position="2223"/>
        <end position="2233"/>
    </location>
</feature>
<dbReference type="GO" id="GO:0004674">
    <property type="term" value="F:protein serine/threonine kinase activity"/>
    <property type="evidence" value="ECO:0007669"/>
    <property type="project" value="UniProtKB-KW"/>
</dbReference>
<feature type="compositionally biased region" description="Pro residues" evidence="6">
    <location>
        <begin position="1371"/>
        <end position="1380"/>
    </location>
</feature>
<feature type="region of interest" description="Disordered" evidence="6">
    <location>
        <begin position="979"/>
        <end position="1009"/>
    </location>
</feature>
<feature type="compositionally biased region" description="Basic and acidic residues" evidence="6">
    <location>
        <begin position="1978"/>
        <end position="1987"/>
    </location>
</feature>
<dbReference type="Gene3D" id="1.10.510.10">
    <property type="entry name" value="Transferase(Phosphotransferase) domain 1"/>
    <property type="match status" value="1"/>
</dbReference>
<feature type="region of interest" description="Disordered" evidence="6">
    <location>
        <begin position="889"/>
        <end position="917"/>
    </location>
</feature>
<feature type="region of interest" description="Disordered" evidence="6">
    <location>
        <begin position="115"/>
        <end position="169"/>
    </location>
</feature>
<feature type="compositionally biased region" description="Basic and acidic residues" evidence="6">
    <location>
        <begin position="1783"/>
        <end position="1818"/>
    </location>
</feature>
<feature type="compositionally biased region" description="Basic and acidic residues" evidence="6">
    <location>
        <begin position="276"/>
        <end position="287"/>
    </location>
</feature>
<evidence type="ECO:0000256" key="5">
    <source>
        <dbReference type="ARBA" id="ARBA00022840"/>
    </source>
</evidence>
<feature type="compositionally biased region" description="Basic and acidic residues" evidence="6">
    <location>
        <begin position="1827"/>
        <end position="1837"/>
    </location>
</feature>
<feature type="domain" description="Protein kinase" evidence="8">
    <location>
        <begin position="565"/>
        <end position="846"/>
    </location>
</feature>
<feature type="region of interest" description="Disordered" evidence="6">
    <location>
        <begin position="1336"/>
        <end position="1555"/>
    </location>
</feature>
<feature type="region of interest" description="Disordered" evidence="6">
    <location>
        <begin position="394"/>
        <end position="420"/>
    </location>
</feature>
<feature type="compositionally biased region" description="Polar residues" evidence="6">
    <location>
        <begin position="1068"/>
        <end position="1087"/>
    </location>
</feature>
<feature type="region of interest" description="Disordered" evidence="6">
    <location>
        <begin position="953"/>
        <end position="972"/>
    </location>
</feature>
<evidence type="ECO:0000313" key="9">
    <source>
        <dbReference type="EMBL" id="CEM09930.1"/>
    </source>
</evidence>
<keyword evidence="2" id="KW-0808">Transferase</keyword>
<keyword evidence="1" id="KW-0723">Serine/threonine-protein kinase</keyword>
<feature type="compositionally biased region" description="Basic and acidic residues" evidence="6">
    <location>
        <begin position="1412"/>
        <end position="1425"/>
    </location>
</feature>
<feature type="compositionally biased region" description="Basic and acidic residues" evidence="6">
    <location>
        <begin position="402"/>
        <end position="416"/>
    </location>
</feature>
<dbReference type="InterPro" id="IPR050205">
    <property type="entry name" value="CDPK_Ser/Thr_kinases"/>
</dbReference>
<feature type="compositionally biased region" description="Low complexity" evidence="6">
    <location>
        <begin position="1686"/>
        <end position="1698"/>
    </location>
</feature>
<feature type="compositionally biased region" description="Polar residues" evidence="6">
    <location>
        <begin position="1275"/>
        <end position="1285"/>
    </location>
</feature>
<evidence type="ECO:0000256" key="7">
    <source>
        <dbReference type="SAM" id="Phobius"/>
    </source>
</evidence>
<keyword evidence="7" id="KW-0812">Transmembrane</keyword>
<feature type="compositionally biased region" description="Low complexity" evidence="6">
    <location>
        <begin position="2046"/>
        <end position="2057"/>
    </location>
</feature>
<keyword evidence="5" id="KW-0067">ATP-binding</keyword>
<dbReference type="InterPro" id="IPR011009">
    <property type="entry name" value="Kinase-like_dom_sf"/>
</dbReference>
<keyword evidence="3" id="KW-0547">Nucleotide-binding</keyword>
<feature type="region of interest" description="Disordered" evidence="6">
    <location>
        <begin position="2273"/>
        <end position="2353"/>
    </location>
</feature>
<feature type="compositionally biased region" description="Basic residues" evidence="6">
    <location>
        <begin position="1630"/>
        <end position="1639"/>
    </location>
</feature>
<evidence type="ECO:0000256" key="3">
    <source>
        <dbReference type="ARBA" id="ARBA00022741"/>
    </source>
</evidence>
<keyword evidence="7" id="KW-1133">Transmembrane helix</keyword>
<evidence type="ECO:0000259" key="8">
    <source>
        <dbReference type="PROSITE" id="PS50011"/>
    </source>
</evidence>
<feature type="region of interest" description="Disordered" evidence="6">
    <location>
        <begin position="1275"/>
        <end position="1305"/>
    </location>
</feature>
<feature type="transmembrane region" description="Helical" evidence="7">
    <location>
        <begin position="2423"/>
        <end position="2445"/>
    </location>
</feature>
<feature type="compositionally biased region" description="Basic and acidic residues" evidence="6">
    <location>
        <begin position="295"/>
        <end position="308"/>
    </location>
</feature>
<feature type="compositionally biased region" description="Low complexity" evidence="6">
    <location>
        <begin position="1288"/>
        <end position="1302"/>
    </location>
</feature>
<dbReference type="PROSITE" id="PS50011">
    <property type="entry name" value="PROTEIN_KINASE_DOM"/>
    <property type="match status" value="1"/>
</dbReference>
<sequence>MSPSGANAVALEGECYIISKRRYKSGQDPQGGTASGSHSSGSPNVLQKVYTRILADGDLLYSPESSFPPSCTYRRDLHFDRLFAVEDAVGQEAFLLQKSDFIRPLPEVATAALLSSPSSSHGGAGTGQPLSPAFSEDPFPPDHAPPPSPLQEGLEKGTSSRETEKEKTSALFGPRLVLSSCLHEGFPITGIPSQQQSSSFVSARDGSSTSCSSSSASSSSSSSGASSSGSSSSSSSSSSSASPHSSWLQSFALDPHASVLFLLAGVGASPWLHPAPRPDSHEQKMQGDGELGDGIGDRDRQEGGDSVRHGRLAKGEGGNAGGWDDGGPPVPLLRRSKSDSCVFDLCSDTLFRIAINGKHGFCPVVELNSILRCVGGGDKFDSIIRNKGGFGVGWSEGPQTARGERKESEQEVHLDGGEGVMGESGKGNSGLIVHSNNKGLSSLPGGGEVGGEFSSSESMNVSLSSWLEVLSDFCVLTNFDGIFSCQSIESASLNYTSWRVVDREGGGVLLAKALKKSALKGGRPNPSRQPGAPGGGQSGGGGKGGSQPGASLVPPGISSSVSMQTQTSKEHQPGQSGGLHYYLHAASSSGALSAHHPASSAERGSGGQQQQQHQSQFTGFLHEFWILSRCRHPFVIRNLVVFETTSSVIMIQEESSGELLSDVIASGPVSERDAARLMKALLQALAYLHTHGWIHRDVRPQSVRVSSDRSLSSVKLTHFQCAVVAEYASLHPEQQAGSPGFIAPEVLARLPYDGRADVFGAGCVLHTLLVGHSPFARSSNRVQGVRKMMRLNLECKWDDPDKTADPELQAKFTDVSPAAKDLMRKMLVRDPKDRPTAQECLRHPWVSGLGTRRSRTNLLYAPGAASSSAATAVEMELDADLAPSPSAVVGPPVKNHQSPGGVSESVGGNEKKSVSGVGGVLEVPEEEETIVPPELGGHSNGFVGTSVILGESDTNCPAGGRQELPSLSQQPSDGAVLDFSAVEGGGKTDVDGEREQADGERGGSSTTKRRFQLKEGVGHRSLLCFGDRFLEAGFLANAGGGQVAGLGGSEKWAAVLAPLLPRSLSLTNTPSTASSSSFRVTNTQNATGRGRGRSFSPGRGQTATVRLPLRVRTEALKYRLLSLADSLPGARPALRRAAPISFDILQRMVACHQEKATSVSPGLPNRISSSLVSWVPPPRAASSARVSSSSGATVGEVRGVNVFSPPIIRGKGKGMRAVPVGLRSLEACLRDDEMLALSEQEGVGGTLQDSVVSVGSALSADECFYSHPLTVLSHQQRNSTRTRTLSPGLPGSSAALHGSASGTTWPRKRRLIRRLSTMGTTAAVVPLLNVRAGEAAGSLSQGAPPRSLFPFSKSGSDGGERPAPSHKERGAPPPPPPPLPQRSQIGHVRSTVGSSRRILGKHGSAEGAGGIETHEEDTLRRENSKGEGGQSDENRTGIPRVPSSARVPISPLETHPSPPMPKEGEGGFPVTKQTRAPALGERSDSAGGHGEGRILSPINNSSSAEPAATTLSVHPPPEQQQQLQQEEDKPRSQLYISTGGKTFSSSVVTGARQDPVQLDMRSSRWMLHVMRREAEAGQKENAQKILRRRAQSIWPEDDPNHRRKEVMQRGSLQEGRERLNETVSGYQVSSRRRARSLRRRLQEAANVGLPEGQRGKGTGAWGRDEDIAATDEYGPFSPTSATDQTANVPVSSVVVDSPAAPPFRERPGGALSIASGSSPATVYGSGLLSPQTFPRPITGPQQQRRAPAVNSPSLARSSVSSLPHHHGTPSESAQVRVLSDVDSSIRPRGDRERDREHVPIDAVDMKGKGQPGAEERSSRFAMWLSQAKEDDERHSETENVSANLGQPEGPGGGQRVFLGRHAPTTGKPGKGVMAGGRILGGPSAGPPMSSVAAGTSGAPSSVGSGGRGQNSKVSGPISEEQRKYNEQLQQVLQKQRLRDQQRTGKGGGTSNVPGANAPFESGAMPLSPGATESVSGRTGDRDIEHPTPPEPQTLSPPPSRLQRMHEADSCPNAERERGREMGRSASLSDVPAAAGRQTEREVLEKSPAVVSPSSSSSPPIPLKGPESRAASSESQSPPPVPPGGTRKGRENHSLADSPDSQSASEVGGIRRSADSSRGAQTNKSKNRTLREDSGEEGSWDGLWDVQGPLMKEKRSKTRSFFSVLSEATKNAVAPWNQNLSSLFRIDSEEKDFAQDNSSSGLGDDSTERGKPSAGPESSSPSPTGEQDSMSVRSLSCPASEWSASPPRTVRSGGILRASMSNRVRRFPHRASLIPPGFVETSPPSEGPNTANSVSSRTPRTIPPTPISSSHQNPPSTPGSVQQQQQHQSQTGCRLSLAVPETPSGPFRKPQSSAMLDIPVQTSGTLSRQLLKNRKRGWRKSRLPGGASSTGLLRLETGVSEAEMDEYQGFWSRGIGGILPPGTLSVVVSVEFLALLYNLFWIFLALRSLSNWAIGWF</sequence>
<proteinExistence type="predicted"/>
<dbReference type="SUPFAM" id="SSF56112">
    <property type="entry name" value="Protein kinase-like (PK-like)"/>
    <property type="match status" value="1"/>
</dbReference>
<feature type="compositionally biased region" description="Polar residues" evidence="6">
    <location>
        <begin position="557"/>
        <end position="567"/>
    </location>
</feature>
<feature type="region of interest" description="Disordered" evidence="6">
    <location>
        <begin position="1068"/>
        <end position="1101"/>
    </location>
</feature>
<feature type="compositionally biased region" description="Polar residues" evidence="6">
    <location>
        <begin position="2281"/>
        <end position="2293"/>
    </location>
</feature>
<feature type="compositionally biased region" description="Gly residues" evidence="6">
    <location>
        <begin position="315"/>
        <end position="325"/>
    </location>
</feature>
<evidence type="ECO:0000256" key="1">
    <source>
        <dbReference type="ARBA" id="ARBA00022527"/>
    </source>
</evidence>